<evidence type="ECO:0000313" key="2">
    <source>
        <dbReference type="Proteomes" id="UP000289738"/>
    </source>
</evidence>
<protein>
    <submittedName>
        <fullName evidence="1">Uncharacterized protein</fullName>
    </submittedName>
</protein>
<gene>
    <name evidence="1" type="ORF">Ahy_A06g027502</name>
</gene>
<dbReference type="EMBL" id="SDMP01000006">
    <property type="protein sequence ID" value="RYR52607.1"/>
    <property type="molecule type" value="Genomic_DNA"/>
</dbReference>
<organism evidence="1 2">
    <name type="scientific">Arachis hypogaea</name>
    <name type="common">Peanut</name>
    <dbReference type="NCBI Taxonomy" id="3818"/>
    <lineage>
        <taxon>Eukaryota</taxon>
        <taxon>Viridiplantae</taxon>
        <taxon>Streptophyta</taxon>
        <taxon>Embryophyta</taxon>
        <taxon>Tracheophyta</taxon>
        <taxon>Spermatophyta</taxon>
        <taxon>Magnoliopsida</taxon>
        <taxon>eudicotyledons</taxon>
        <taxon>Gunneridae</taxon>
        <taxon>Pentapetalae</taxon>
        <taxon>rosids</taxon>
        <taxon>fabids</taxon>
        <taxon>Fabales</taxon>
        <taxon>Fabaceae</taxon>
        <taxon>Papilionoideae</taxon>
        <taxon>50 kb inversion clade</taxon>
        <taxon>dalbergioids sensu lato</taxon>
        <taxon>Dalbergieae</taxon>
        <taxon>Pterocarpus clade</taxon>
        <taxon>Arachis</taxon>
    </lineage>
</organism>
<comment type="caution">
    <text evidence="1">The sequence shown here is derived from an EMBL/GenBank/DDBJ whole genome shotgun (WGS) entry which is preliminary data.</text>
</comment>
<sequence>MNYGCQPAPPRFQRKTCPSSYQLLITSTLGSDCSRLRLEVANSTATVTVNQVKIIVMKHRL</sequence>
<dbReference type="Proteomes" id="UP000289738">
    <property type="component" value="Chromosome A06"/>
</dbReference>
<evidence type="ECO:0000313" key="1">
    <source>
        <dbReference type="EMBL" id="RYR52607.1"/>
    </source>
</evidence>
<name>A0A445CNV8_ARAHY</name>
<keyword evidence="2" id="KW-1185">Reference proteome</keyword>
<dbReference type="AlphaFoldDB" id="A0A445CNV8"/>
<proteinExistence type="predicted"/>
<reference evidence="1 2" key="1">
    <citation type="submission" date="2019-01" db="EMBL/GenBank/DDBJ databases">
        <title>Sequencing of cultivated peanut Arachis hypogaea provides insights into genome evolution and oil improvement.</title>
        <authorList>
            <person name="Chen X."/>
        </authorList>
    </citation>
    <scope>NUCLEOTIDE SEQUENCE [LARGE SCALE GENOMIC DNA]</scope>
    <source>
        <strain evidence="2">cv. Fuhuasheng</strain>
        <tissue evidence="1">Leaves</tissue>
    </source>
</reference>
<accession>A0A445CNV8</accession>